<accession>A0A3N4ILE6</accession>
<feature type="compositionally biased region" description="Basic residues" evidence="1">
    <location>
        <begin position="228"/>
        <end position="238"/>
    </location>
</feature>
<protein>
    <submittedName>
        <fullName evidence="2">Uncharacterized protein</fullName>
    </submittedName>
</protein>
<feature type="compositionally biased region" description="Basic and acidic residues" evidence="1">
    <location>
        <begin position="173"/>
        <end position="190"/>
    </location>
</feature>
<organism evidence="2 3">
    <name type="scientific">Ascobolus immersus RN42</name>
    <dbReference type="NCBI Taxonomy" id="1160509"/>
    <lineage>
        <taxon>Eukaryota</taxon>
        <taxon>Fungi</taxon>
        <taxon>Dikarya</taxon>
        <taxon>Ascomycota</taxon>
        <taxon>Pezizomycotina</taxon>
        <taxon>Pezizomycetes</taxon>
        <taxon>Pezizales</taxon>
        <taxon>Ascobolaceae</taxon>
        <taxon>Ascobolus</taxon>
    </lineage>
</organism>
<dbReference type="AlphaFoldDB" id="A0A3N4ILE6"/>
<reference evidence="2 3" key="1">
    <citation type="journal article" date="2018" name="Nat. Ecol. Evol.">
        <title>Pezizomycetes genomes reveal the molecular basis of ectomycorrhizal truffle lifestyle.</title>
        <authorList>
            <person name="Murat C."/>
            <person name="Payen T."/>
            <person name="Noel B."/>
            <person name="Kuo A."/>
            <person name="Morin E."/>
            <person name="Chen J."/>
            <person name="Kohler A."/>
            <person name="Krizsan K."/>
            <person name="Balestrini R."/>
            <person name="Da Silva C."/>
            <person name="Montanini B."/>
            <person name="Hainaut M."/>
            <person name="Levati E."/>
            <person name="Barry K.W."/>
            <person name="Belfiori B."/>
            <person name="Cichocki N."/>
            <person name="Clum A."/>
            <person name="Dockter R.B."/>
            <person name="Fauchery L."/>
            <person name="Guy J."/>
            <person name="Iotti M."/>
            <person name="Le Tacon F."/>
            <person name="Lindquist E.A."/>
            <person name="Lipzen A."/>
            <person name="Malagnac F."/>
            <person name="Mello A."/>
            <person name="Molinier V."/>
            <person name="Miyauchi S."/>
            <person name="Poulain J."/>
            <person name="Riccioni C."/>
            <person name="Rubini A."/>
            <person name="Sitrit Y."/>
            <person name="Splivallo R."/>
            <person name="Traeger S."/>
            <person name="Wang M."/>
            <person name="Zifcakova L."/>
            <person name="Wipf D."/>
            <person name="Zambonelli A."/>
            <person name="Paolocci F."/>
            <person name="Nowrousian M."/>
            <person name="Ottonello S."/>
            <person name="Baldrian P."/>
            <person name="Spatafora J.W."/>
            <person name="Henrissat B."/>
            <person name="Nagy L.G."/>
            <person name="Aury J.M."/>
            <person name="Wincker P."/>
            <person name="Grigoriev I.V."/>
            <person name="Bonfante P."/>
            <person name="Martin F.M."/>
        </authorList>
    </citation>
    <scope>NUCLEOTIDE SEQUENCE [LARGE SCALE GENOMIC DNA]</scope>
    <source>
        <strain evidence="2 3">RN42</strain>
    </source>
</reference>
<proteinExistence type="predicted"/>
<evidence type="ECO:0000313" key="3">
    <source>
        <dbReference type="Proteomes" id="UP000275078"/>
    </source>
</evidence>
<dbReference type="Proteomes" id="UP000275078">
    <property type="component" value="Unassembled WGS sequence"/>
</dbReference>
<feature type="compositionally biased region" description="Low complexity" evidence="1">
    <location>
        <begin position="109"/>
        <end position="126"/>
    </location>
</feature>
<feature type="compositionally biased region" description="Polar residues" evidence="1">
    <location>
        <begin position="159"/>
        <end position="172"/>
    </location>
</feature>
<gene>
    <name evidence="2" type="ORF">BJ508DRAFT_372106</name>
</gene>
<keyword evidence="3" id="KW-1185">Reference proteome</keyword>
<name>A0A3N4ILE6_ASCIM</name>
<feature type="compositionally biased region" description="Polar residues" evidence="1">
    <location>
        <begin position="191"/>
        <end position="205"/>
    </location>
</feature>
<feature type="region of interest" description="Disordered" evidence="1">
    <location>
        <begin position="89"/>
        <end position="238"/>
    </location>
</feature>
<dbReference type="EMBL" id="ML119647">
    <property type="protein sequence ID" value="RPA86962.1"/>
    <property type="molecule type" value="Genomic_DNA"/>
</dbReference>
<feature type="region of interest" description="Disordered" evidence="1">
    <location>
        <begin position="1"/>
        <end position="50"/>
    </location>
</feature>
<feature type="compositionally biased region" description="Basic and acidic residues" evidence="1">
    <location>
        <begin position="35"/>
        <end position="44"/>
    </location>
</feature>
<feature type="compositionally biased region" description="Polar residues" evidence="1">
    <location>
        <begin position="127"/>
        <end position="140"/>
    </location>
</feature>
<evidence type="ECO:0000313" key="2">
    <source>
        <dbReference type="EMBL" id="RPA86962.1"/>
    </source>
</evidence>
<sequence length="258" mass="28651">MSDVPEESQSSTPFRSRHENITSNGQSTQLNGDYNDQRHNESTDIRNNGSQNTAGIIYQYRPKIYNYYNSSDDRPGKRLWMILSNATNADVAPPGTLTVAQPGMRTNRSTRLASTHSSSSASTPTSEQNTTEPPLQQFTPASREPSVPLAPNSPRIASMSPTTDPRLNTSRGSVEELRSPPRGRSRERTPRNQYSRVQSENSTQAEPEAGMRALEIPAPRSAGTKASSKSKRVMSRWRSRCRGLLKRLSRLCRKGDEA</sequence>
<evidence type="ECO:0000256" key="1">
    <source>
        <dbReference type="SAM" id="MobiDB-lite"/>
    </source>
</evidence>
<feature type="compositionally biased region" description="Polar residues" evidence="1">
    <location>
        <begin position="21"/>
        <end position="34"/>
    </location>
</feature>